<accession>A0A1D7U2A6</accession>
<dbReference type="EMBL" id="CP017147">
    <property type="protein sequence ID" value="AOO81501.1"/>
    <property type="molecule type" value="Genomic_DNA"/>
</dbReference>
<organism evidence="3 4">
    <name type="scientific">Bosea vaviloviae</name>
    <dbReference type="NCBI Taxonomy" id="1526658"/>
    <lineage>
        <taxon>Bacteria</taxon>
        <taxon>Pseudomonadati</taxon>
        <taxon>Pseudomonadota</taxon>
        <taxon>Alphaproteobacteria</taxon>
        <taxon>Hyphomicrobiales</taxon>
        <taxon>Boseaceae</taxon>
        <taxon>Bosea</taxon>
    </lineage>
</organism>
<evidence type="ECO:0000259" key="2">
    <source>
        <dbReference type="Pfam" id="PF13559"/>
    </source>
</evidence>
<reference evidence="3 4" key="1">
    <citation type="journal article" date="2015" name="Antonie Van Leeuwenhoek">
        <title>Bosea vaviloviae sp. nov., a new species of slow-growing rhizobia isolated from nodules of the relict species Vavilovia formosa (Stev.) Fed.</title>
        <authorList>
            <person name="Safronova V.I."/>
            <person name="Kuznetsova I.G."/>
            <person name="Sazanova A.L."/>
            <person name="Kimeklis A.K."/>
            <person name="Belimov A.A."/>
            <person name="Andronov E.E."/>
            <person name="Pinaev A.G."/>
            <person name="Chizhevskaya E.P."/>
            <person name="Pukhaev A.R."/>
            <person name="Popov K.P."/>
            <person name="Willems A."/>
            <person name="Tikhonovich I.A."/>
        </authorList>
    </citation>
    <scope>NUCLEOTIDE SEQUENCE [LARGE SCALE GENOMIC DNA]</scope>
    <source>
        <strain evidence="3 4">Vaf18</strain>
    </source>
</reference>
<keyword evidence="1" id="KW-0812">Transmembrane</keyword>
<name>A0A1D7U2A6_9HYPH</name>
<dbReference type="AlphaFoldDB" id="A0A1D7U2A6"/>
<dbReference type="Proteomes" id="UP000094969">
    <property type="component" value="Chromosome"/>
</dbReference>
<dbReference type="Pfam" id="PF13559">
    <property type="entry name" value="DUF4129"/>
    <property type="match status" value="1"/>
</dbReference>
<proteinExistence type="predicted"/>
<evidence type="ECO:0000313" key="3">
    <source>
        <dbReference type="EMBL" id="AOO81501.1"/>
    </source>
</evidence>
<keyword evidence="1" id="KW-0472">Membrane</keyword>
<evidence type="ECO:0000313" key="4">
    <source>
        <dbReference type="Proteomes" id="UP000094969"/>
    </source>
</evidence>
<dbReference type="InterPro" id="IPR025403">
    <property type="entry name" value="TgpA-like_C"/>
</dbReference>
<gene>
    <name evidence="3" type="ORF">BHK69_14480</name>
</gene>
<feature type="transmembrane region" description="Helical" evidence="1">
    <location>
        <begin position="54"/>
        <end position="74"/>
    </location>
</feature>
<keyword evidence="1" id="KW-1133">Transmembrane helix</keyword>
<keyword evidence="4" id="KW-1185">Reference proteome</keyword>
<protein>
    <recommendedName>
        <fullName evidence="2">Protein-glutamine gamma-glutamyltransferase-like C-terminal domain-containing protein</fullName>
    </recommendedName>
</protein>
<evidence type="ECO:0000256" key="1">
    <source>
        <dbReference type="SAM" id="Phobius"/>
    </source>
</evidence>
<feature type="domain" description="Protein-glutamine gamma-glutamyltransferase-like C-terminal" evidence="2">
    <location>
        <begin position="136"/>
        <end position="193"/>
    </location>
</feature>
<dbReference type="STRING" id="1526658.BHK69_14480"/>
<sequence length="207" mass="23111">MLVPSDSAISASSDVRGILHSVIRRWDLQTTMPGETVRPASWLDWLSFDLPPDMLRVLLWGMIILGVLVTLWSLRDSLPVFSRSRKIVTRDEALQTAGSSGRMEDAQIEADDLARQGRYGEAMHLLLLKSLTEIRRGLGVSFAVSLTSREILRRVQLPDLGRDALSGVVQSVERTYYGGRSASHEDYIDCRTRFDVLKQSLPTVIAA</sequence>
<dbReference type="KEGG" id="bvv:BHK69_14480"/>